<evidence type="ECO:0000256" key="3">
    <source>
        <dbReference type="ARBA" id="ARBA00009528"/>
    </source>
</evidence>
<dbReference type="EC" id="3.4.11.10" evidence="8"/>
<organism evidence="10 11">
    <name type="scientific">Prauserella endophytica</name>
    <dbReference type="NCBI Taxonomy" id="1592324"/>
    <lineage>
        <taxon>Bacteria</taxon>
        <taxon>Bacillati</taxon>
        <taxon>Actinomycetota</taxon>
        <taxon>Actinomycetes</taxon>
        <taxon>Pseudonocardiales</taxon>
        <taxon>Pseudonocardiaceae</taxon>
        <taxon>Prauserella</taxon>
        <taxon>Prauserella coralliicola group</taxon>
    </lineage>
</organism>
<dbReference type="EMBL" id="SWMS01000005">
    <property type="protein sequence ID" value="TKG71459.1"/>
    <property type="molecule type" value="Genomic_DNA"/>
</dbReference>
<dbReference type="InterPro" id="IPR043472">
    <property type="entry name" value="Macro_dom-like"/>
</dbReference>
<feature type="active site" evidence="8">
    <location>
        <position position="273"/>
    </location>
</feature>
<feature type="domain" description="Cytosol aminopeptidase" evidence="9">
    <location>
        <begin position="341"/>
        <end position="348"/>
    </location>
</feature>
<gene>
    <name evidence="8" type="primary">pepA</name>
    <name evidence="10" type="ORF">FCN18_11800</name>
</gene>
<dbReference type="PANTHER" id="PTHR11963">
    <property type="entry name" value="LEUCINE AMINOPEPTIDASE-RELATED"/>
    <property type="match status" value="1"/>
</dbReference>
<dbReference type="EC" id="3.4.11.1" evidence="8"/>
<evidence type="ECO:0000256" key="8">
    <source>
        <dbReference type="HAMAP-Rule" id="MF_00181"/>
    </source>
</evidence>
<dbReference type="PRINTS" id="PR00481">
    <property type="entry name" value="LAMNOPPTDASE"/>
</dbReference>
<accession>A0ABY2S820</accession>
<evidence type="ECO:0000259" key="9">
    <source>
        <dbReference type="PROSITE" id="PS00631"/>
    </source>
</evidence>
<comment type="caution">
    <text evidence="10">The sequence shown here is derived from an EMBL/GenBank/DDBJ whole genome shotgun (WGS) entry which is preliminary data.</text>
</comment>
<comment type="similarity">
    <text evidence="3 8">Belongs to the peptidase M17 family.</text>
</comment>
<keyword evidence="8" id="KW-0479">Metal-binding</keyword>
<feature type="binding site" evidence="8">
    <location>
        <position position="266"/>
    </location>
    <ligand>
        <name>Mn(2+)</name>
        <dbReference type="ChEBI" id="CHEBI:29035"/>
        <label>2</label>
    </ligand>
</feature>
<sequence length="497" mass="51053">MSVPKLALSEITEAALGKTRAEAVVVGTVQGANGLELAPGADAVDAALGGTLVDVLRTLGATGKAEEVVKVPTLGKLPAGVVLAVGLGRPEPTQEQVRRAAGASGRALAGTARALTTLSVVDLQAAVEGTILGAYTFTEYKSEPGDAPVSTVDVATPAEGSSREHRATLKAATAIAESVLTARDLVNTPPNDLFPGSFADRAKKLAEQTGLDIEVLDEKQLKRKGYGGILGVGGGSSRPPRLVRLSYKGPKAKKKVALVGKGITFDTGGISLKPAANMDHMTSDMSGAAAVLASVVLAAKLKYPLEVTGYLPLAENMPSGTSYRPGDVLTMYGGKTVEVLNTDAEGRLVLADAIVRAAEDEPDYLIETSTLTGAQMVALGNRTPGIMGSDEFRDRVAAIAQATGENGWPMPLPEELRGDLDSKLADLANVTGSRWGGMLAAGIFLREFVAEGLPWAHIDIAGPAFNTGGPWGYTGKGGTGVPVRTIAAVLADIADNG</sequence>
<comment type="subcellular location">
    <subcellularLocation>
        <location evidence="8">Cytoplasm</location>
    </subcellularLocation>
</comment>
<dbReference type="Pfam" id="PF00883">
    <property type="entry name" value="Peptidase_M17"/>
    <property type="match status" value="1"/>
</dbReference>
<dbReference type="HAMAP" id="MF_00181">
    <property type="entry name" value="Cytosol_peptidase_M17"/>
    <property type="match status" value="1"/>
</dbReference>
<keyword evidence="5 8" id="KW-0645">Protease</keyword>
<dbReference type="NCBIfam" id="NF002073">
    <property type="entry name" value="PRK00913.1-2"/>
    <property type="match status" value="1"/>
</dbReference>
<evidence type="ECO:0000256" key="1">
    <source>
        <dbReference type="ARBA" id="ARBA00000135"/>
    </source>
</evidence>
<dbReference type="GO" id="GO:0004177">
    <property type="term" value="F:aminopeptidase activity"/>
    <property type="evidence" value="ECO:0007669"/>
    <property type="project" value="UniProtKB-KW"/>
</dbReference>
<dbReference type="InterPro" id="IPR011356">
    <property type="entry name" value="Leucine_aapep/pepB"/>
</dbReference>
<evidence type="ECO:0000256" key="6">
    <source>
        <dbReference type="ARBA" id="ARBA00022801"/>
    </source>
</evidence>
<evidence type="ECO:0000313" key="11">
    <source>
        <dbReference type="Proteomes" id="UP000309992"/>
    </source>
</evidence>
<dbReference type="Pfam" id="PF02789">
    <property type="entry name" value="Peptidase_M17_N"/>
    <property type="match status" value="1"/>
</dbReference>
<keyword evidence="8" id="KW-0464">Manganese</keyword>
<dbReference type="RefSeq" id="WP_112274998.1">
    <property type="nucleotide sequence ID" value="NZ_SWMS01000005.1"/>
</dbReference>
<dbReference type="SUPFAM" id="SSF53187">
    <property type="entry name" value="Zn-dependent exopeptidases"/>
    <property type="match status" value="1"/>
</dbReference>
<comment type="catalytic activity">
    <reaction evidence="2 8">
        <text>Release of an N-terminal amino acid, preferentially leucine, but not glutamic or aspartic acids.</text>
        <dbReference type="EC" id="3.4.11.10"/>
    </reaction>
</comment>
<feature type="binding site" evidence="8">
    <location>
        <position position="345"/>
    </location>
    <ligand>
        <name>Mn(2+)</name>
        <dbReference type="ChEBI" id="CHEBI:29035"/>
        <label>1</label>
    </ligand>
</feature>
<feature type="binding site" evidence="8">
    <location>
        <position position="266"/>
    </location>
    <ligand>
        <name>Mn(2+)</name>
        <dbReference type="ChEBI" id="CHEBI:29035"/>
        <label>1</label>
    </ligand>
</feature>
<keyword evidence="11" id="KW-1185">Reference proteome</keyword>
<name>A0ABY2S820_9PSEU</name>
<dbReference type="Gene3D" id="3.40.630.10">
    <property type="entry name" value="Zn peptidases"/>
    <property type="match status" value="1"/>
</dbReference>
<evidence type="ECO:0000256" key="2">
    <source>
        <dbReference type="ARBA" id="ARBA00000967"/>
    </source>
</evidence>
<keyword evidence="6 8" id="KW-0378">Hydrolase</keyword>
<comment type="function">
    <text evidence="7 8">Presumably involved in the processing and regular turnover of intracellular proteins. Catalyzes the removal of unsubstituted N-terminal amino acids from various peptides.</text>
</comment>
<dbReference type="CDD" id="cd00433">
    <property type="entry name" value="Peptidase_M17"/>
    <property type="match status" value="1"/>
</dbReference>
<feature type="binding site" evidence="8">
    <location>
        <position position="284"/>
    </location>
    <ligand>
        <name>Mn(2+)</name>
        <dbReference type="ChEBI" id="CHEBI:29035"/>
        <label>2</label>
    </ligand>
</feature>
<feature type="active site" evidence="8">
    <location>
        <position position="347"/>
    </location>
</feature>
<comment type="catalytic activity">
    <reaction evidence="1 8">
        <text>Release of an N-terminal amino acid, Xaa-|-Yaa-, in which Xaa is preferably Leu, but may be other amino acids including Pro although not Arg or Lys, and Yaa may be Pro. Amino acid amides and methyl esters are also readily hydrolyzed, but rates on arylamides are exceedingly low.</text>
        <dbReference type="EC" id="3.4.11.1"/>
    </reaction>
</comment>
<evidence type="ECO:0000256" key="5">
    <source>
        <dbReference type="ARBA" id="ARBA00022670"/>
    </source>
</evidence>
<dbReference type="Gene3D" id="3.40.220.10">
    <property type="entry name" value="Leucine Aminopeptidase, subunit E, domain 1"/>
    <property type="match status" value="1"/>
</dbReference>
<comment type="cofactor">
    <cofactor evidence="8">
        <name>Mn(2+)</name>
        <dbReference type="ChEBI" id="CHEBI:29035"/>
    </cofactor>
    <text evidence="8">Binds 2 manganese ions per subunit.</text>
</comment>
<keyword evidence="8" id="KW-0963">Cytoplasm</keyword>
<dbReference type="SUPFAM" id="SSF52949">
    <property type="entry name" value="Macro domain-like"/>
    <property type="match status" value="1"/>
</dbReference>
<dbReference type="PROSITE" id="PS00631">
    <property type="entry name" value="CYTOSOL_AP"/>
    <property type="match status" value="1"/>
</dbReference>
<feature type="binding site" evidence="8">
    <location>
        <position position="345"/>
    </location>
    <ligand>
        <name>Mn(2+)</name>
        <dbReference type="ChEBI" id="CHEBI:29035"/>
        <label>2</label>
    </ligand>
</feature>
<dbReference type="InterPro" id="IPR000819">
    <property type="entry name" value="Peptidase_M17_C"/>
</dbReference>
<feature type="binding site" evidence="8">
    <location>
        <position position="343"/>
    </location>
    <ligand>
        <name>Mn(2+)</name>
        <dbReference type="ChEBI" id="CHEBI:29035"/>
        <label>1</label>
    </ligand>
</feature>
<dbReference type="PANTHER" id="PTHR11963:SF23">
    <property type="entry name" value="CYTOSOL AMINOPEPTIDASE"/>
    <property type="match status" value="1"/>
</dbReference>
<keyword evidence="4 8" id="KW-0031">Aminopeptidase</keyword>
<dbReference type="InterPro" id="IPR008283">
    <property type="entry name" value="Peptidase_M17_N"/>
</dbReference>
<dbReference type="InterPro" id="IPR023042">
    <property type="entry name" value="Peptidase_M17_leu_NH2_pept"/>
</dbReference>
<evidence type="ECO:0000256" key="7">
    <source>
        <dbReference type="ARBA" id="ARBA00049972"/>
    </source>
</evidence>
<evidence type="ECO:0000313" key="10">
    <source>
        <dbReference type="EMBL" id="TKG71459.1"/>
    </source>
</evidence>
<evidence type="ECO:0000256" key="4">
    <source>
        <dbReference type="ARBA" id="ARBA00022438"/>
    </source>
</evidence>
<dbReference type="Proteomes" id="UP000309992">
    <property type="component" value="Unassembled WGS sequence"/>
</dbReference>
<reference evidence="10 11" key="1">
    <citation type="journal article" date="2015" name="Antonie Van Leeuwenhoek">
        <title>Prauserella endophytica sp. nov., an endophytic actinobacterium isolated from Tamarix taklamakanensis.</title>
        <authorList>
            <person name="Liu J.M."/>
            <person name="Habden X."/>
            <person name="Guo L."/>
            <person name="Tuo L."/>
            <person name="Jiang Z.K."/>
            <person name="Liu S.W."/>
            <person name="Liu X.F."/>
            <person name="Chen L."/>
            <person name="Li R.F."/>
            <person name="Zhang Y.Q."/>
            <person name="Sun C.H."/>
        </authorList>
    </citation>
    <scope>NUCLEOTIDE SEQUENCE [LARGE SCALE GENOMIC DNA]</scope>
    <source>
        <strain evidence="10 11">CGMCC 4.7182</strain>
    </source>
</reference>
<protein>
    <recommendedName>
        <fullName evidence="8">Probable cytosol aminopeptidase</fullName>
        <ecNumber evidence="8">3.4.11.1</ecNumber>
    </recommendedName>
    <alternativeName>
        <fullName evidence="8">Leucine aminopeptidase</fullName>
        <shortName evidence="8">LAP</shortName>
        <ecNumber evidence="8">3.4.11.10</ecNumber>
    </alternativeName>
    <alternativeName>
        <fullName evidence="8">Leucyl aminopeptidase</fullName>
    </alternativeName>
</protein>
<proteinExistence type="inferred from homology"/>
<feature type="binding site" evidence="8">
    <location>
        <position position="261"/>
    </location>
    <ligand>
        <name>Mn(2+)</name>
        <dbReference type="ChEBI" id="CHEBI:29035"/>
        <label>2</label>
    </ligand>
</feature>